<evidence type="ECO:0000259" key="6">
    <source>
        <dbReference type="Pfam" id="PF00881"/>
    </source>
</evidence>
<dbReference type="EMBL" id="JACHKT010000054">
    <property type="protein sequence ID" value="MBB6005652.1"/>
    <property type="molecule type" value="Genomic_DNA"/>
</dbReference>
<organism evidence="7 8">
    <name type="scientific">Arcicella rosea</name>
    <dbReference type="NCBI Taxonomy" id="502909"/>
    <lineage>
        <taxon>Bacteria</taxon>
        <taxon>Pseudomonadati</taxon>
        <taxon>Bacteroidota</taxon>
        <taxon>Cytophagia</taxon>
        <taxon>Cytophagales</taxon>
        <taxon>Flectobacillaceae</taxon>
        <taxon>Arcicella</taxon>
    </lineage>
</organism>
<name>A0A841EPE2_9BACT</name>
<keyword evidence="5" id="KW-0560">Oxidoreductase</keyword>
<sequence>MELLKSLEWRYATKKMNGNIVPQEKVDYIIEAARLAPSSSGLQPYQIFVITDKELLTKIQAIAFNQSQITECSHLLVFAAWDGYSLEKIEKVFARTVAERGLPANTMDDYKQRLWGMYEPLSQEWHATHAAKQAYIALGLAMAAAAEQKVDATPMEGFVAPELDKILGLEALGLKSAVILPLGYRDEAHDWLVNLKKVRTPKEVFVTEIK</sequence>
<keyword evidence="3" id="KW-0285">Flavoprotein</keyword>
<comment type="similarity">
    <text evidence="2">Belongs to the nitroreductase family.</text>
</comment>
<protein>
    <submittedName>
        <fullName evidence="7">Nitroreductase</fullName>
    </submittedName>
</protein>
<evidence type="ECO:0000256" key="1">
    <source>
        <dbReference type="ARBA" id="ARBA00001917"/>
    </source>
</evidence>
<reference evidence="7 8" key="1">
    <citation type="submission" date="2020-08" db="EMBL/GenBank/DDBJ databases">
        <title>Functional genomics of gut bacteria from endangered species of beetles.</title>
        <authorList>
            <person name="Carlos-Shanley C."/>
        </authorList>
    </citation>
    <scope>NUCLEOTIDE SEQUENCE [LARGE SCALE GENOMIC DNA]</scope>
    <source>
        <strain evidence="7 8">S00070</strain>
    </source>
</reference>
<keyword evidence="8" id="KW-1185">Reference proteome</keyword>
<evidence type="ECO:0000313" key="8">
    <source>
        <dbReference type="Proteomes" id="UP000524404"/>
    </source>
</evidence>
<dbReference type="InterPro" id="IPR000415">
    <property type="entry name" value="Nitroreductase-like"/>
</dbReference>
<dbReference type="Proteomes" id="UP000524404">
    <property type="component" value="Unassembled WGS sequence"/>
</dbReference>
<keyword evidence="4" id="KW-0288">FMN</keyword>
<dbReference type="GO" id="GO:0016491">
    <property type="term" value="F:oxidoreductase activity"/>
    <property type="evidence" value="ECO:0007669"/>
    <property type="project" value="UniProtKB-KW"/>
</dbReference>
<proteinExistence type="inferred from homology"/>
<comment type="cofactor">
    <cofactor evidence="1">
        <name>FMN</name>
        <dbReference type="ChEBI" id="CHEBI:58210"/>
    </cofactor>
</comment>
<evidence type="ECO:0000256" key="3">
    <source>
        <dbReference type="ARBA" id="ARBA00022630"/>
    </source>
</evidence>
<dbReference type="AlphaFoldDB" id="A0A841EPE2"/>
<comment type="caution">
    <text evidence="7">The sequence shown here is derived from an EMBL/GenBank/DDBJ whole genome shotgun (WGS) entry which is preliminary data.</text>
</comment>
<gene>
    <name evidence="7" type="ORF">HNP25_004326</name>
</gene>
<dbReference type="RefSeq" id="WP_184137661.1">
    <property type="nucleotide sequence ID" value="NZ_JACHKT010000054.1"/>
</dbReference>
<dbReference type="PANTHER" id="PTHR43673">
    <property type="entry name" value="NAD(P)H NITROREDUCTASE YDGI-RELATED"/>
    <property type="match status" value="1"/>
</dbReference>
<dbReference type="Pfam" id="PF00881">
    <property type="entry name" value="Nitroreductase"/>
    <property type="match status" value="1"/>
</dbReference>
<dbReference type="Gene3D" id="3.40.109.10">
    <property type="entry name" value="NADH Oxidase"/>
    <property type="match status" value="1"/>
</dbReference>
<evidence type="ECO:0000256" key="2">
    <source>
        <dbReference type="ARBA" id="ARBA00007118"/>
    </source>
</evidence>
<dbReference type="PANTHER" id="PTHR43673:SF2">
    <property type="entry name" value="NITROREDUCTASE"/>
    <property type="match status" value="1"/>
</dbReference>
<dbReference type="SUPFAM" id="SSF55469">
    <property type="entry name" value="FMN-dependent nitroreductase-like"/>
    <property type="match status" value="1"/>
</dbReference>
<evidence type="ECO:0000256" key="5">
    <source>
        <dbReference type="ARBA" id="ARBA00023002"/>
    </source>
</evidence>
<accession>A0A841EPE2</accession>
<evidence type="ECO:0000256" key="4">
    <source>
        <dbReference type="ARBA" id="ARBA00022643"/>
    </source>
</evidence>
<feature type="domain" description="Nitroreductase" evidence="6">
    <location>
        <begin position="8"/>
        <end position="184"/>
    </location>
</feature>
<evidence type="ECO:0000313" key="7">
    <source>
        <dbReference type="EMBL" id="MBB6005652.1"/>
    </source>
</evidence>
<dbReference type="InterPro" id="IPR029479">
    <property type="entry name" value="Nitroreductase"/>
</dbReference>